<comment type="caution">
    <text evidence="4">The sequence shown here is derived from an EMBL/GenBank/DDBJ whole genome shotgun (WGS) entry which is preliminary data.</text>
</comment>
<keyword evidence="2 3" id="KW-0808">Transferase</keyword>
<evidence type="ECO:0000256" key="1">
    <source>
        <dbReference type="ARBA" id="ARBA00022676"/>
    </source>
</evidence>
<dbReference type="Pfam" id="PF19745">
    <property type="entry name" value="FUT8_N_cat"/>
    <property type="match status" value="1"/>
</dbReference>
<dbReference type="PROSITE" id="PS51659">
    <property type="entry name" value="GT23"/>
    <property type="match status" value="1"/>
</dbReference>
<dbReference type="AlphaFoldDB" id="A0A8J1TML7"/>
<reference evidence="4" key="1">
    <citation type="submission" date="2022-03" db="EMBL/GenBank/DDBJ databases">
        <authorList>
            <person name="Martin C."/>
        </authorList>
    </citation>
    <scope>NUCLEOTIDE SEQUENCE</scope>
</reference>
<dbReference type="PANTHER" id="PTHR13132:SF29">
    <property type="entry name" value="ALPHA-(1,6)-FUCOSYLTRANSFERASE"/>
    <property type="match status" value="1"/>
</dbReference>
<dbReference type="OrthoDB" id="428346at2759"/>
<feature type="region of interest" description="Important for donor substrate binding" evidence="3">
    <location>
        <begin position="202"/>
        <end position="203"/>
    </location>
</feature>
<keyword evidence="5" id="KW-1185">Reference proteome</keyword>
<evidence type="ECO:0000313" key="5">
    <source>
        <dbReference type="Proteomes" id="UP000749559"/>
    </source>
</evidence>
<evidence type="ECO:0000313" key="4">
    <source>
        <dbReference type="EMBL" id="CAH1802313.1"/>
    </source>
</evidence>
<protein>
    <submittedName>
        <fullName evidence="4">Uncharacterized protein</fullName>
    </submittedName>
</protein>
<organism evidence="4 5">
    <name type="scientific">Owenia fusiformis</name>
    <name type="common">Polychaete worm</name>
    <dbReference type="NCBI Taxonomy" id="6347"/>
    <lineage>
        <taxon>Eukaryota</taxon>
        <taxon>Metazoa</taxon>
        <taxon>Spiralia</taxon>
        <taxon>Lophotrochozoa</taxon>
        <taxon>Annelida</taxon>
        <taxon>Polychaeta</taxon>
        <taxon>Sedentaria</taxon>
        <taxon>Canalipalpata</taxon>
        <taxon>Sabellida</taxon>
        <taxon>Oweniida</taxon>
        <taxon>Oweniidae</taxon>
        <taxon>Owenia</taxon>
    </lineage>
</organism>
<dbReference type="InterPro" id="IPR045573">
    <property type="entry name" value="Fut8_N_cat"/>
</dbReference>
<comment type="similarity">
    <text evidence="3">Belongs to the glycosyltransferase 23 family.</text>
</comment>
<keyword evidence="1 3" id="KW-0328">Glycosyltransferase</keyword>
<dbReference type="Gene3D" id="3.40.50.11350">
    <property type="match status" value="1"/>
</dbReference>
<accession>A0A8J1TML7</accession>
<dbReference type="InterPro" id="IPR027350">
    <property type="entry name" value="GT23_dom"/>
</dbReference>
<dbReference type="PANTHER" id="PTHR13132">
    <property type="entry name" value="ALPHA- 1,6 -FUCOSYLTRANSFERASE"/>
    <property type="match status" value="1"/>
</dbReference>
<evidence type="ECO:0000256" key="2">
    <source>
        <dbReference type="ARBA" id="ARBA00022679"/>
    </source>
</evidence>
<evidence type="ECO:0000256" key="3">
    <source>
        <dbReference type="PROSITE-ProRule" id="PRU00992"/>
    </source>
</evidence>
<dbReference type="GO" id="GO:0046921">
    <property type="term" value="F:alpha-(1-&gt;6)-fucosyltransferase activity"/>
    <property type="evidence" value="ECO:0007669"/>
    <property type="project" value="TreeGrafter"/>
</dbReference>
<feature type="non-terminal residue" evidence="4">
    <location>
        <position position="1"/>
    </location>
</feature>
<gene>
    <name evidence="4" type="ORF">OFUS_LOCUS26004</name>
</gene>
<proteinExistence type="inferred from homology"/>
<dbReference type="GO" id="GO:0006487">
    <property type="term" value="P:protein N-linked glycosylation"/>
    <property type="evidence" value="ECO:0007669"/>
    <property type="project" value="TreeGrafter"/>
</dbReference>
<sequence length="356" mass="41481">KLYTISKNFQDEIYRIMNPKNCEEALFFMCHWKSDNKWGFGSITQHILFCLSMAVKLKRVLVLQVDTMAPDDWFNYFQPPSGKCSLDSISFDAYRTWPKGEKGNTPEIFNISGSEFHKSKLIKLTLPRWNFTNFDKFVPYGLQALAQEDIGKLRHTHRCPEIWSLGQYAKYLFRLQPDFEKSLSVLKTRLGYNTNTIGIHIRRGDKIKKVPYTSIEKYISTAEEYFTNKNSSGGRRSVYIASDEGKIFKELSEKYPDFTFVYNNNETKYKRKRTDMFNEIITDVILLAQADYFIGTYSSNIGRLVHQLRQGRYIDGTCASHSLDMEYFYVACCGIKMLNMPSNCQIQDASKLQRVI</sequence>
<dbReference type="Proteomes" id="UP000749559">
    <property type="component" value="Unassembled WGS sequence"/>
</dbReference>
<dbReference type="EMBL" id="CAIIXF020000012">
    <property type="protein sequence ID" value="CAH1802313.1"/>
    <property type="molecule type" value="Genomic_DNA"/>
</dbReference>
<name>A0A8J1TML7_OWEFU</name>